<dbReference type="EMBL" id="JAGTPW010000015">
    <property type="protein sequence ID" value="MBR8644744.1"/>
    <property type="molecule type" value="Genomic_DNA"/>
</dbReference>
<evidence type="ECO:0000313" key="1">
    <source>
        <dbReference type="EMBL" id="MBR8644744.1"/>
    </source>
</evidence>
<protein>
    <submittedName>
        <fullName evidence="1">Uncharacterized protein</fullName>
    </submittedName>
</protein>
<evidence type="ECO:0000313" key="2">
    <source>
        <dbReference type="Proteomes" id="UP000680045"/>
    </source>
</evidence>
<accession>A0A941JAH1</accession>
<name>A0A941JAH1_9BACI</name>
<dbReference type="Proteomes" id="UP000680045">
    <property type="component" value="Unassembled WGS sequence"/>
</dbReference>
<reference evidence="1" key="1">
    <citation type="submission" date="2021-04" db="EMBL/GenBank/DDBJ databases">
        <title>Whole genome sequencing of Enterococci isolates from hospitalized patients.</title>
        <authorList>
            <person name="Ogoti B.M."/>
            <person name="Onyambu F.G."/>
        </authorList>
    </citation>
    <scope>NUCLEOTIDE SEQUENCE</scope>
    <source>
        <strain evidence="1">242</strain>
    </source>
</reference>
<gene>
    <name evidence="1" type="ORF">KEH51_10800</name>
</gene>
<sequence length="59" mass="6639">MLICISVIAYNYFESDQTEKGENAEAKESKIAEVDEYGGIHLEKVGDKVRQKIGEPSDY</sequence>
<dbReference type="AlphaFoldDB" id="A0A941JAH1"/>
<proteinExistence type="predicted"/>
<organism evidence="1 2">
    <name type="scientific">Peribacillus frigoritolerans</name>
    <dbReference type="NCBI Taxonomy" id="450367"/>
    <lineage>
        <taxon>Bacteria</taxon>
        <taxon>Bacillati</taxon>
        <taxon>Bacillota</taxon>
        <taxon>Bacilli</taxon>
        <taxon>Bacillales</taxon>
        <taxon>Bacillaceae</taxon>
        <taxon>Peribacillus</taxon>
    </lineage>
</organism>
<comment type="caution">
    <text evidence="1">The sequence shown here is derived from an EMBL/GenBank/DDBJ whole genome shotgun (WGS) entry which is preliminary data.</text>
</comment>